<evidence type="ECO:0000259" key="1">
    <source>
        <dbReference type="Pfam" id="PF13280"/>
    </source>
</evidence>
<dbReference type="InterPro" id="IPR059019">
    <property type="entry name" value="WHD_CapW"/>
</dbReference>
<dbReference type="InterPro" id="IPR016634">
    <property type="entry name" value="CapW-like"/>
</dbReference>
<dbReference type="PROSITE" id="PS52050">
    <property type="entry name" value="WYL"/>
    <property type="match status" value="1"/>
</dbReference>
<dbReference type="AlphaFoldDB" id="A0A558HRU0"/>
<keyword evidence="5" id="KW-1185">Reference proteome</keyword>
<dbReference type="Pfam" id="PF26109">
    <property type="entry name" value="WHD_BrxR"/>
    <property type="match status" value="1"/>
</dbReference>
<dbReference type="PIRSF" id="PIRSF015558">
    <property type="entry name" value="Txn_reg_DeoR_prd"/>
    <property type="match status" value="1"/>
</dbReference>
<reference evidence="4 5" key="1">
    <citation type="submission" date="2019-07" db="EMBL/GenBank/DDBJ databases">
        <title>Diversity of Bacteria from Kongsfjorden, Arctic.</title>
        <authorList>
            <person name="Yu Y."/>
        </authorList>
    </citation>
    <scope>NUCLEOTIDE SEQUENCE [LARGE SCALE GENOMIC DNA]</scope>
    <source>
        <strain evidence="4 5">SM1923</strain>
    </source>
</reference>
<feature type="domain" description="DNA-binding transcriptional repressor CapW C-terminal dimerisation" evidence="2">
    <location>
        <begin position="217"/>
        <end position="286"/>
    </location>
</feature>
<evidence type="ECO:0000259" key="2">
    <source>
        <dbReference type="Pfam" id="PF26107"/>
    </source>
</evidence>
<accession>A0A558HRU0</accession>
<dbReference type="Pfam" id="PF13280">
    <property type="entry name" value="WYL"/>
    <property type="match status" value="1"/>
</dbReference>
<dbReference type="OrthoDB" id="6400324at2"/>
<dbReference type="InterPro" id="IPR026881">
    <property type="entry name" value="WYL_dom"/>
</dbReference>
<dbReference type="EMBL" id="VNFH01000003">
    <property type="protein sequence ID" value="TVU71862.1"/>
    <property type="molecule type" value="Genomic_DNA"/>
</dbReference>
<dbReference type="InterPro" id="IPR051534">
    <property type="entry name" value="CBASS_pafABC_assoc_protein"/>
</dbReference>
<organism evidence="4 5">
    <name type="scientific">Cobetia crustatorum</name>
    <dbReference type="NCBI Taxonomy" id="553385"/>
    <lineage>
        <taxon>Bacteria</taxon>
        <taxon>Pseudomonadati</taxon>
        <taxon>Pseudomonadota</taxon>
        <taxon>Gammaproteobacteria</taxon>
        <taxon>Oceanospirillales</taxon>
        <taxon>Halomonadaceae</taxon>
        <taxon>Cobetia</taxon>
    </lineage>
</organism>
<dbReference type="Proteomes" id="UP000319941">
    <property type="component" value="Unassembled WGS sequence"/>
</dbReference>
<dbReference type="STRING" id="553385.GCA_000591415_02961"/>
<dbReference type="RefSeq" id="WP_088743626.1">
    <property type="nucleotide sequence ID" value="NZ_CAWOWR010000087.1"/>
</dbReference>
<dbReference type="PANTHER" id="PTHR34580:SF3">
    <property type="entry name" value="PROTEIN PAFB"/>
    <property type="match status" value="1"/>
</dbReference>
<sequence>MSIKERLETLPWDTLARYRLIEIIALWEGRVTSRHLGNAFGIARQQASRVMKTYRETIAEHNLEYDPVIKGYRPSANFHPQLTRGEVDEYLQLLGNHDNLNPHFTGLGLGQANTEALRLPSRSASPPVVRTLIEAASQGARLEVTYASLNSPQGEERILCPHTLVYAAGRWHVRAFCEKHRAFRDFVLSRFRAVPELFGETLDGGQRKFDNGWETRVTLRLGADPRLSPDERGLIEQDHGMVDGELHLPTRGALVQYVLRELGINPDYLDESPRAQQLIVLNHDEITDWLFVSSSA</sequence>
<feature type="domain" description="WYL" evidence="1">
    <location>
        <begin position="128"/>
        <end position="194"/>
    </location>
</feature>
<comment type="caution">
    <text evidence="4">The sequence shown here is derived from an EMBL/GenBank/DDBJ whole genome shotgun (WGS) entry which is preliminary data.</text>
</comment>
<evidence type="ECO:0000313" key="5">
    <source>
        <dbReference type="Proteomes" id="UP000319941"/>
    </source>
</evidence>
<feature type="domain" description="DNA-binding transcriptional repressor CapW winged helix-turn-helix" evidence="3">
    <location>
        <begin position="13"/>
        <end position="95"/>
    </location>
</feature>
<protein>
    <submittedName>
        <fullName evidence="4">WYL domain-containing protein</fullName>
    </submittedName>
</protein>
<dbReference type="Pfam" id="PF26107">
    <property type="entry name" value="BrxR_CTD"/>
    <property type="match status" value="1"/>
</dbReference>
<dbReference type="InterPro" id="IPR059020">
    <property type="entry name" value="CapW_CTD"/>
</dbReference>
<name>A0A558HRU0_9GAMM</name>
<dbReference type="PANTHER" id="PTHR34580">
    <property type="match status" value="1"/>
</dbReference>
<gene>
    <name evidence="4" type="ORF">FQP86_04845</name>
</gene>
<proteinExistence type="predicted"/>
<evidence type="ECO:0000313" key="4">
    <source>
        <dbReference type="EMBL" id="TVU71862.1"/>
    </source>
</evidence>
<evidence type="ECO:0000259" key="3">
    <source>
        <dbReference type="Pfam" id="PF26109"/>
    </source>
</evidence>